<feature type="transmembrane region" description="Helical" evidence="6">
    <location>
        <begin position="27"/>
        <end position="46"/>
    </location>
</feature>
<accession>A0A2I2GAQ1</accession>
<dbReference type="InterPro" id="IPR007568">
    <property type="entry name" value="RTA1"/>
</dbReference>
<protein>
    <submittedName>
        <fullName evidence="7">Putative RTA1 domain protein</fullName>
    </submittedName>
</protein>
<dbReference type="AlphaFoldDB" id="A0A2I2GAQ1"/>
<dbReference type="EMBL" id="MSFO01000003">
    <property type="protein sequence ID" value="PLB49950.1"/>
    <property type="molecule type" value="Genomic_DNA"/>
</dbReference>
<feature type="transmembrane region" description="Helical" evidence="6">
    <location>
        <begin position="92"/>
        <end position="115"/>
    </location>
</feature>
<feature type="transmembrane region" description="Helical" evidence="6">
    <location>
        <begin position="165"/>
        <end position="186"/>
    </location>
</feature>
<dbReference type="VEuPathDB" id="FungiDB:P170DRAFT_354285"/>
<organism evidence="7 8">
    <name type="scientific">Aspergillus steynii IBT 23096</name>
    <dbReference type="NCBI Taxonomy" id="1392250"/>
    <lineage>
        <taxon>Eukaryota</taxon>
        <taxon>Fungi</taxon>
        <taxon>Dikarya</taxon>
        <taxon>Ascomycota</taxon>
        <taxon>Pezizomycotina</taxon>
        <taxon>Eurotiomycetes</taxon>
        <taxon>Eurotiomycetidae</taxon>
        <taxon>Eurotiales</taxon>
        <taxon>Aspergillaceae</taxon>
        <taxon>Aspergillus</taxon>
        <taxon>Aspergillus subgen. Circumdati</taxon>
    </lineage>
</organism>
<name>A0A2I2GAQ1_9EURO</name>
<dbReference type="PANTHER" id="PTHR31465:SF11">
    <property type="entry name" value="DOMAIN PROTEIN, PUTATIVE (AFU_ORTHOLOGUE AFUA_3G10770)-RELATED"/>
    <property type="match status" value="1"/>
</dbReference>
<feature type="transmembrane region" description="Helical" evidence="6">
    <location>
        <begin position="53"/>
        <end position="72"/>
    </location>
</feature>
<comment type="subcellular location">
    <subcellularLocation>
        <location evidence="1">Membrane</location>
        <topology evidence="1">Multi-pass membrane protein</topology>
    </subcellularLocation>
</comment>
<evidence type="ECO:0000256" key="1">
    <source>
        <dbReference type="ARBA" id="ARBA00004141"/>
    </source>
</evidence>
<evidence type="ECO:0000256" key="2">
    <source>
        <dbReference type="ARBA" id="ARBA00022692"/>
    </source>
</evidence>
<dbReference type="Pfam" id="PF04479">
    <property type="entry name" value="RTA1"/>
    <property type="match status" value="1"/>
</dbReference>
<keyword evidence="2 6" id="KW-0812">Transmembrane</keyword>
<proteinExistence type="predicted"/>
<dbReference type="GeneID" id="36551723"/>
<evidence type="ECO:0000313" key="7">
    <source>
        <dbReference type="EMBL" id="PLB49950.1"/>
    </source>
</evidence>
<reference evidence="7 8" key="1">
    <citation type="submission" date="2016-12" db="EMBL/GenBank/DDBJ databases">
        <title>The genomes of Aspergillus section Nigri reveals drivers in fungal speciation.</title>
        <authorList>
            <consortium name="DOE Joint Genome Institute"/>
            <person name="Vesth T.C."/>
            <person name="Nybo J."/>
            <person name="Theobald S."/>
            <person name="Brandl J."/>
            <person name="Frisvad J.C."/>
            <person name="Nielsen K.F."/>
            <person name="Lyhne E.K."/>
            <person name="Kogle M.E."/>
            <person name="Kuo A."/>
            <person name="Riley R."/>
            <person name="Clum A."/>
            <person name="Nolan M."/>
            <person name="Lipzen A."/>
            <person name="Salamov A."/>
            <person name="Henrissat B."/>
            <person name="Wiebenga A."/>
            <person name="De Vries R.P."/>
            <person name="Grigoriev I.V."/>
            <person name="Mortensen U.H."/>
            <person name="Andersen M.R."/>
            <person name="Baker S.E."/>
        </authorList>
    </citation>
    <scope>NUCLEOTIDE SEQUENCE [LARGE SCALE GENOMIC DNA]</scope>
    <source>
        <strain evidence="7 8">IBT 23096</strain>
    </source>
</reference>
<keyword evidence="4 6" id="KW-0472">Membrane</keyword>
<evidence type="ECO:0000256" key="6">
    <source>
        <dbReference type="SAM" id="Phobius"/>
    </source>
</evidence>
<dbReference type="RefSeq" id="XP_024705252.1">
    <property type="nucleotide sequence ID" value="XM_024844023.1"/>
</dbReference>
<dbReference type="GO" id="GO:0000324">
    <property type="term" value="C:fungal-type vacuole"/>
    <property type="evidence" value="ECO:0007669"/>
    <property type="project" value="TreeGrafter"/>
</dbReference>
<evidence type="ECO:0000256" key="5">
    <source>
        <dbReference type="SAM" id="MobiDB-lite"/>
    </source>
</evidence>
<feature type="transmembrane region" description="Helical" evidence="6">
    <location>
        <begin position="127"/>
        <end position="145"/>
    </location>
</feature>
<feature type="transmembrane region" description="Helical" evidence="6">
    <location>
        <begin position="207"/>
        <end position="225"/>
    </location>
</feature>
<evidence type="ECO:0000256" key="3">
    <source>
        <dbReference type="ARBA" id="ARBA00022989"/>
    </source>
</evidence>
<gene>
    <name evidence="7" type="ORF">P170DRAFT_354285</name>
</gene>
<feature type="transmembrane region" description="Helical" evidence="6">
    <location>
        <begin position="245"/>
        <end position="263"/>
    </location>
</feature>
<sequence length="294" mass="32829">MDPKSLQKGCHALVQGIDTPYEYQPSLPAGIIFLTCFGLSMVVHTIQLVWKRQWWCAVFSVGCLTEVLGWGARTWSAVCPYAMDAFLMQLATLVIAPTFFTAGIYVLLGSLIRVVGPESSFLRPRSYLWVFCTCDVVSLVVQAIGGGTAATEASKINGDTKPGTYIMVAGIVFQMASITAFVICGADFLRRSRKPHLRRRFTARMRYLVVATIFSVVVIYIRSIYRTIELLEGWKGYLITTEWFFIGLDGITMVLAVVVFNFIHPGWFLPQDTGKEPLSPAQSDEIELQTRSHM</sequence>
<dbReference type="Proteomes" id="UP000234275">
    <property type="component" value="Unassembled WGS sequence"/>
</dbReference>
<evidence type="ECO:0000256" key="4">
    <source>
        <dbReference type="ARBA" id="ARBA00023136"/>
    </source>
</evidence>
<dbReference type="OrthoDB" id="1844152at2759"/>
<dbReference type="PANTHER" id="PTHR31465">
    <property type="entry name" value="PROTEIN RTA1-RELATED"/>
    <property type="match status" value="1"/>
</dbReference>
<keyword evidence="3 6" id="KW-1133">Transmembrane helix</keyword>
<comment type="caution">
    <text evidence="7">The sequence shown here is derived from an EMBL/GenBank/DDBJ whole genome shotgun (WGS) entry which is preliminary data.</text>
</comment>
<evidence type="ECO:0000313" key="8">
    <source>
        <dbReference type="Proteomes" id="UP000234275"/>
    </source>
</evidence>
<dbReference type="STRING" id="1392250.A0A2I2GAQ1"/>
<keyword evidence="8" id="KW-1185">Reference proteome</keyword>
<dbReference type="GO" id="GO:0005886">
    <property type="term" value="C:plasma membrane"/>
    <property type="evidence" value="ECO:0007669"/>
    <property type="project" value="TreeGrafter"/>
</dbReference>
<feature type="region of interest" description="Disordered" evidence="5">
    <location>
        <begin position="274"/>
        <end position="294"/>
    </location>
</feature>